<keyword evidence="5" id="KW-1185">Reference proteome</keyword>
<dbReference type="RefSeq" id="WP_376845100.1">
    <property type="nucleotide sequence ID" value="NZ_JBHSFW010000001.1"/>
</dbReference>
<feature type="transmembrane region" description="Helical" evidence="2">
    <location>
        <begin position="21"/>
        <end position="43"/>
    </location>
</feature>
<evidence type="ECO:0000259" key="3">
    <source>
        <dbReference type="Pfam" id="PF07423"/>
    </source>
</evidence>
<keyword evidence="2" id="KW-0472">Membrane</keyword>
<keyword evidence="2" id="KW-1133">Transmembrane helix</keyword>
<name>A0ABV9GN57_9BACL</name>
<keyword evidence="2" id="KW-0812">Transmembrane</keyword>
<dbReference type="Proteomes" id="UP001596022">
    <property type="component" value="Unassembled WGS sequence"/>
</dbReference>
<dbReference type="EMBL" id="JBHSFW010000001">
    <property type="protein sequence ID" value="MFC4618095.1"/>
    <property type="molecule type" value="Genomic_DNA"/>
</dbReference>
<feature type="region of interest" description="Disordered" evidence="1">
    <location>
        <begin position="176"/>
        <end position="195"/>
    </location>
</feature>
<evidence type="ECO:0000256" key="1">
    <source>
        <dbReference type="SAM" id="MobiDB-lite"/>
    </source>
</evidence>
<feature type="compositionally biased region" description="Basic and acidic residues" evidence="1">
    <location>
        <begin position="186"/>
        <end position="195"/>
    </location>
</feature>
<comment type="caution">
    <text evidence="4">The sequence shown here is derived from an EMBL/GenBank/DDBJ whole genome shotgun (WGS) entry which is preliminary data.</text>
</comment>
<organism evidence="4 5">
    <name type="scientific">Camelliibacillus cellulosilyticus</name>
    <dbReference type="NCBI Taxonomy" id="2174486"/>
    <lineage>
        <taxon>Bacteria</taxon>
        <taxon>Bacillati</taxon>
        <taxon>Bacillota</taxon>
        <taxon>Bacilli</taxon>
        <taxon>Bacillales</taxon>
        <taxon>Sporolactobacillaceae</taxon>
        <taxon>Camelliibacillus</taxon>
    </lineage>
</organism>
<dbReference type="Pfam" id="PF07423">
    <property type="entry name" value="DUF1510"/>
    <property type="match status" value="1"/>
</dbReference>
<feature type="compositionally biased region" description="Basic and acidic residues" evidence="1">
    <location>
        <begin position="55"/>
        <end position="65"/>
    </location>
</feature>
<protein>
    <submittedName>
        <fullName evidence="4">YrrS family protein</fullName>
    </submittedName>
</protein>
<evidence type="ECO:0000256" key="2">
    <source>
        <dbReference type="SAM" id="Phobius"/>
    </source>
</evidence>
<proteinExistence type="predicted"/>
<evidence type="ECO:0000313" key="5">
    <source>
        <dbReference type="Proteomes" id="UP001596022"/>
    </source>
</evidence>
<sequence>MAKNDFKPSRSSRKKDQRLDRFLNWAIVVVIVCIVIVGGYLLVSVLRSPSQSASNDHHVSAENKKQPSKNQSNQNKNKNQSGENASDDHSSSDNKTDGDASNSDNGQEQQNDEDSETGDISGGGPNGPWEPIGTQQKGEHQKSYDMGSTDWNEQVKALSYATGIPTSDMTIIWLGNGGGPDLSKGTVRDKKDPSKKYDVQLQWVKDKGWKPISVVPD</sequence>
<feature type="compositionally biased region" description="Low complexity" evidence="1">
    <location>
        <begin position="68"/>
        <end position="81"/>
    </location>
</feature>
<feature type="compositionally biased region" description="Polar residues" evidence="1">
    <location>
        <begin position="99"/>
        <end position="109"/>
    </location>
</feature>
<reference evidence="5" key="1">
    <citation type="journal article" date="2019" name="Int. J. Syst. Evol. Microbiol.">
        <title>The Global Catalogue of Microorganisms (GCM) 10K type strain sequencing project: providing services to taxonomists for standard genome sequencing and annotation.</title>
        <authorList>
            <consortium name="The Broad Institute Genomics Platform"/>
            <consortium name="The Broad Institute Genome Sequencing Center for Infectious Disease"/>
            <person name="Wu L."/>
            <person name="Ma J."/>
        </authorList>
    </citation>
    <scope>NUCLEOTIDE SEQUENCE [LARGE SCALE GENOMIC DNA]</scope>
    <source>
        <strain evidence="5">CGMCC 1.16306</strain>
    </source>
</reference>
<accession>A0ABV9GN57</accession>
<feature type="domain" description="DUF1510" evidence="3">
    <location>
        <begin position="126"/>
        <end position="214"/>
    </location>
</feature>
<evidence type="ECO:0000313" key="4">
    <source>
        <dbReference type="EMBL" id="MFC4618095.1"/>
    </source>
</evidence>
<feature type="region of interest" description="Disordered" evidence="1">
    <location>
        <begin position="51"/>
        <end position="149"/>
    </location>
</feature>
<gene>
    <name evidence="4" type="ORF">ACFO4N_05050</name>
</gene>
<feature type="compositionally biased region" description="Basic and acidic residues" evidence="1">
    <location>
        <begin position="86"/>
        <end position="98"/>
    </location>
</feature>
<dbReference type="InterPro" id="IPR009988">
    <property type="entry name" value="DUF1510"/>
</dbReference>